<dbReference type="PANTHER" id="PTHR11590">
    <property type="entry name" value="PROTEIN-GLUTAMINE GAMMA-GLUTAMYLTRANSFERASE"/>
    <property type="match status" value="1"/>
</dbReference>
<evidence type="ECO:0000313" key="12">
    <source>
        <dbReference type="Proteomes" id="UP001431783"/>
    </source>
</evidence>
<dbReference type="FunFam" id="3.90.260.10:FF:000001">
    <property type="entry name" value="Protein-glutamine gamma-glutamyltransferase 2"/>
    <property type="match status" value="1"/>
</dbReference>
<evidence type="ECO:0000313" key="11">
    <source>
        <dbReference type="EMBL" id="KAK9887424.1"/>
    </source>
</evidence>
<dbReference type="InterPro" id="IPR023608">
    <property type="entry name" value="Transglutaminase_animal"/>
</dbReference>
<proteinExistence type="inferred from homology"/>
<dbReference type="EC" id="2.3.2.13" evidence="6"/>
<dbReference type="InterPro" id="IPR013783">
    <property type="entry name" value="Ig-like_fold"/>
</dbReference>
<dbReference type="PANTHER" id="PTHR11590:SF69">
    <property type="entry name" value="RE08173P"/>
    <property type="match status" value="1"/>
</dbReference>
<feature type="active site" evidence="8">
    <location>
        <position position="193"/>
    </location>
</feature>
<evidence type="ECO:0000256" key="9">
    <source>
        <dbReference type="PIRSR" id="PIRSR000459-2"/>
    </source>
</evidence>
<dbReference type="InterPro" id="IPR050779">
    <property type="entry name" value="Transglutaminase"/>
</dbReference>
<feature type="active site" evidence="8">
    <location>
        <position position="275"/>
    </location>
</feature>
<evidence type="ECO:0000256" key="5">
    <source>
        <dbReference type="ARBA" id="ARBA00023315"/>
    </source>
</evidence>
<evidence type="ECO:0000256" key="8">
    <source>
        <dbReference type="PIRSR" id="PIRSR000459-1"/>
    </source>
</evidence>
<feature type="binding site" evidence="9">
    <location>
        <position position="315"/>
    </location>
    <ligand>
        <name>Ca(2+)</name>
        <dbReference type="ChEBI" id="CHEBI:29108"/>
    </ligand>
</feature>
<organism evidence="11 12">
    <name type="scientific">Henosepilachna vigintioctopunctata</name>
    <dbReference type="NCBI Taxonomy" id="420089"/>
    <lineage>
        <taxon>Eukaryota</taxon>
        <taxon>Metazoa</taxon>
        <taxon>Ecdysozoa</taxon>
        <taxon>Arthropoda</taxon>
        <taxon>Hexapoda</taxon>
        <taxon>Insecta</taxon>
        <taxon>Pterygota</taxon>
        <taxon>Neoptera</taxon>
        <taxon>Endopterygota</taxon>
        <taxon>Coleoptera</taxon>
        <taxon>Polyphaga</taxon>
        <taxon>Cucujiformia</taxon>
        <taxon>Coccinelloidea</taxon>
        <taxon>Coccinellidae</taxon>
        <taxon>Epilachninae</taxon>
        <taxon>Epilachnini</taxon>
        <taxon>Henosepilachna</taxon>
    </lineage>
</organism>
<comment type="catalytic activity">
    <reaction evidence="7">
        <text>L-glutaminyl-[protein] + L-lysyl-[protein] = [protein]-L-lysyl-N(6)-5-L-glutamyl-[protein] + NH4(+)</text>
        <dbReference type="Rhea" id="RHEA:54816"/>
        <dbReference type="Rhea" id="RHEA-COMP:9752"/>
        <dbReference type="Rhea" id="RHEA-COMP:10207"/>
        <dbReference type="Rhea" id="RHEA-COMP:14005"/>
        <dbReference type="ChEBI" id="CHEBI:28938"/>
        <dbReference type="ChEBI" id="CHEBI:29969"/>
        <dbReference type="ChEBI" id="CHEBI:30011"/>
        <dbReference type="ChEBI" id="CHEBI:138370"/>
        <dbReference type="EC" id="2.3.2.13"/>
    </reaction>
</comment>
<evidence type="ECO:0000256" key="3">
    <source>
        <dbReference type="ARBA" id="ARBA00022723"/>
    </source>
</evidence>
<name>A0AAW1V2T2_9CUCU</name>
<dbReference type="InterPro" id="IPR002931">
    <property type="entry name" value="Transglutaminase-like"/>
</dbReference>
<comment type="similarity">
    <text evidence="1">Belongs to the transglutaminase superfamily. Transglutaminase family.</text>
</comment>
<evidence type="ECO:0000256" key="2">
    <source>
        <dbReference type="ARBA" id="ARBA00022679"/>
    </source>
</evidence>
<evidence type="ECO:0000256" key="6">
    <source>
        <dbReference type="ARBA" id="ARBA00024222"/>
    </source>
</evidence>
<evidence type="ECO:0000256" key="7">
    <source>
        <dbReference type="ARBA" id="ARBA00051843"/>
    </source>
</evidence>
<dbReference type="SUPFAM" id="SSF81296">
    <property type="entry name" value="E set domains"/>
    <property type="match status" value="1"/>
</dbReference>
<feature type="active site" evidence="8">
    <location>
        <position position="252"/>
    </location>
</feature>
<dbReference type="InterPro" id="IPR038765">
    <property type="entry name" value="Papain-like_cys_pep_sf"/>
</dbReference>
<feature type="domain" description="Transglutaminase-like" evidence="10">
    <location>
        <begin position="185"/>
        <end position="278"/>
    </location>
</feature>
<dbReference type="InterPro" id="IPR008958">
    <property type="entry name" value="Transglutaminase_C"/>
</dbReference>
<accession>A0AAW1V2T2</accession>
<evidence type="ECO:0000256" key="4">
    <source>
        <dbReference type="ARBA" id="ARBA00022837"/>
    </source>
</evidence>
<protein>
    <recommendedName>
        <fullName evidence="6">protein-glutamine gamma-glutamyltransferase</fullName>
        <ecNumber evidence="6">2.3.2.13</ecNumber>
    </recommendedName>
</protein>
<evidence type="ECO:0000256" key="1">
    <source>
        <dbReference type="ARBA" id="ARBA00005968"/>
    </source>
</evidence>
<feature type="binding site" evidence="9">
    <location>
        <position position="365"/>
    </location>
    <ligand>
        <name>Ca(2+)</name>
        <dbReference type="ChEBI" id="CHEBI:29108"/>
    </ligand>
</feature>
<dbReference type="InterPro" id="IPR036238">
    <property type="entry name" value="Transglutaminase_C_sf"/>
</dbReference>
<dbReference type="Pfam" id="PF00927">
    <property type="entry name" value="Transglut_C"/>
    <property type="match status" value="1"/>
</dbReference>
<dbReference type="InterPro" id="IPR036985">
    <property type="entry name" value="Transglutaminase-like_sf"/>
</dbReference>
<dbReference type="AlphaFoldDB" id="A0AAW1V2T2"/>
<dbReference type="SMART" id="SM00460">
    <property type="entry name" value="TGc"/>
    <property type="match status" value="1"/>
</dbReference>
<dbReference type="FunFam" id="2.60.40.10:FF:000171">
    <property type="entry name" value="protein-glutamine gamma-glutamyltransferase 6"/>
    <property type="match status" value="1"/>
</dbReference>
<keyword evidence="5" id="KW-0012">Acyltransferase</keyword>
<keyword evidence="2" id="KW-0808">Transferase</keyword>
<dbReference type="InterPro" id="IPR014756">
    <property type="entry name" value="Ig_E-set"/>
</dbReference>
<dbReference type="GO" id="GO:0003810">
    <property type="term" value="F:protein-glutamine gamma-glutamyltransferase activity"/>
    <property type="evidence" value="ECO:0007669"/>
    <property type="project" value="UniProtKB-EC"/>
</dbReference>
<evidence type="ECO:0000259" key="10">
    <source>
        <dbReference type="SMART" id="SM00460"/>
    </source>
</evidence>
<dbReference type="Gene3D" id="2.60.40.10">
    <property type="entry name" value="Immunoglobulins"/>
    <property type="match status" value="3"/>
</dbReference>
<dbReference type="InterPro" id="IPR013808">
    <property type="entry name" value="Transglutaminase_AS"/>
</dbReference>
<sequence length="619" mass="71060">MKADKAFMWNAVIVNEHESAISVSISTDADSVIGKWNLDVDTKILNGAAYCYSWETSIFLLFNPWCRKDRVYLTSEEWRNEAVLNETGIIWRGTFNRLKPVIWKYDQFDDNILECSLYVLHYIGKIRGSKRSDPVKVTRALAAAVNSADDYGVIEGNWSNEFGGGVSPTKWIGSKEILKKFYKKKKPVKFGQCWVFSGVLTTICRALGLPTRTVTNYSSAHDTQGSLTVDYFINKEGDLLEDLNSDSVWTFHVWNEVWMCRSDVDERYDGWQVIDATPQEQSEDKYQVGPASVGAVKHGDVLKPYDNAFVFAEVNADKVYWLYTGETHPLKLLRKDTQAIGKLICTKAPGAYERLDITQIYKHPEKTQKERYTMLKALQQSRNIFARYYLNEDFNDIHFEFILKDDIKIGEAFSVQLMMTNKSKTMDYKVDVMLRVDNVDYTGSWTDVIQKRSFEVIVKANSLHEVSLEVAYNEYAKKLREQSVFKILCFANVENTNFEYYAEDDFRVRNPDIKFIIPETIIEGKECKINLYIENSLPVPLRKGEFTIEAPGFERPLKIKVKSAVPSGSKALAHFNFVPPRSGVYTLAAKFVCKEMRDCDGYQVIKVQYLSLEMNGNAE</sequence>
<dbReference type="PIRSF" id="PIRSF000459">
    <property type="entry name" value="TGM_EBP42"/>
    <property type="match status" value="1"/>
</dbReference>
<gene>
    <name evidence="11" type="ORF">WA026_022358</name>
</gene>
<dbReference type="GO" id="GO:0046872">
    <property type="term" value="F:metal ion binding"/>
    <property type="evidence" value="ECO:0007669"/>
    <property type="project" value="UniProtKB-KW"/>
</dbReference>
<keyword evidence="4 9" id="KW-0106">Calcium</keyword>
<feature type="binding site" evidence="9">
    <location>
        <position position="317"/>
    </location>
    <ligand>
        <name>Ca(2+)</name>
        <dbReference type="ChEBI" id="CHEBI:29108"/>
    </ligand>
</feature>
<feature type="binding site" evidence="9">
    <location>
        <position position="370"/>
    </location>
    <ligand>
        <name>Ca(2+)</name>
        <dbReference type="ChEBI" id="CHEBI:29108"/>
    </ligand>
</feature>
<dbReference type="Gene3D" id="3.90.260.10">
    <property type="entry name" value="Transglutaminase-like"/>
    <property type="match status" value="1"/>
</dbReference>
<reference evidence="11 12" key="1">
    <citation type="submission" date="2023-03" db="EMBL/GenBank/DDBJ databases">
        <title>Genome insight into feeding habits of ladybird beetles.</title>
        <authorList>
            <person name="Li H.-S."/>
            <person name="Huang Y.-H."/>
            <person name="Pang H."/>
        </authorList>
    </citation>
    <scope>NUCLEOTIDE SEQUENCE [LARGE SCALE GENOMIC DNA]</scope>
    <source>
        <strain evidence="11">SYSU_2023b</strain>
        <tissue evidence="11">Whole body</tissue>
    </source>
</reference>
<dbReference type="PROSITE" id="PS00547">
    <property type="entry name" value="TRANSGLUTAMINASES"/>
    <property type="match status" value="1"/>
</dbReference>
<keyword evidence="12" id="KW-1185">Reference proteome</keyword>
<keyword evidence="3 9" id="KW-0479">Metal-binding</keyword>
<dbReference type="SUPFAM" id="SSF54001">
    <property type="entry name" value="Cysteine proteinases"/>
    <property type="match status" value="1"/>
</dbReference>
<dbReference type="Pfam" id="PF01841">
    <property type="entry name" value="Transglut_core"/>
    <property type="match status" value="1"/>
</dbReference>
<dbReference type="EMBL" id="JARQZJ010000109">
    <property type="protein sequence ID" value="KAK9887424.1"/>
    <property type="molecule type" value="Genomic_DNA"/>
</dbReference>
<comment type="cofactor">
    <cofactor evidence="9">
        <name>Ca(2+)</name>
        <dbReference type="ChEBI" id="CHEBI:29108"/>
    </cofactor>
    <text evidence="9">Binds 1 Ca(2+) ion per subunit.</text>
</comment>
<dbReference type="Proteomes" id="UP001431783">
    <property type="component" value="Unassembled WGS sequence"/>
</dbReference>
<dbReference type="SUPFAM" id="SSF49309">
    <property type="entry name" value="Transglutaminase, two C-terminal domains"/>
    <property type="match status" value="2"/>
</dbReference>
<comment type="caution">
    <text evidence="11">The sequence shown here is derived from an EMBL/GenBank/DDBJ whole genome shotgun (WGS) entry which is preliminary data.</text>
</comment>